<dbReference type="Pfam" id="PF00534">
    <property type="entry name" value="Glycos_transf_1"/>
    <property type="match status" value="1"/>
</dbReference>
<evidence type="ECO:0000259" key="1">
    <source>
        <dbReference type="Pfam" id="PF00534"/>
    </source>
</evidence>
<name>A0AAP8TWJ6_SERMA</name>
<evidence type="ECO:0000313" key="3">
    <source>
        <dbReference type="EMBL" id="MEX3187953.1"/>
    </source>
</evidence>
<protein>
    <submittedName>
        <fullName evidence="4">Glycosyltransferase family 1 protein</fullName>
    </submittedName>
    <submittedName>
        <fullName evidence="3">Glycosyltransferase family 4 protein</fullName>
        <ecNumber evidence="3">2.4.-.-</ecNumber>
    </submittedName>
</protein>
<evidence type="ECO:0000313" key="4">
    <source>
        <dbReference type="EMBL" id="POP16628.1"/>
    </source>
</evidence>
<keyword evidence="3" id="KW-0808">Transferase</keyword>
<dbReference type="GO" id="GO:0016757">
    <property type="term" value="F:glycosyltransferase activity"/>
    <property type="evidence" value="ECO:0007669"/>
    <property type="project" value="UniProtKB-KW"/>
</dbReference>
<dbReference type="SUPFAM" id="SSF53756">
    <property type="entry name" value="UDP-Glycosyltransferase/glycogen phosphorylase"/>
    <property type="match status" value="1"/>
</dbReference>
<reference evidence="3 5" key="2">
    <citation type="submission" date="2024-07" db="EMBL/GenBank/DDBJ databases">
        <title>Making a pathogen? Evaluating the impact of protist predation on the evolution of virulence in Serratia marcescens.</title>
        <authorList>
            <person name="Hopkins H."/>
            <person name="Lopezguerra C."/>
            <person name="Lau M.-J."/>
        </authorList>
    </citation>
    <scope>NUCLEOTIDE SEQUENCE [LARGE SCALE GENOMIC DNA]</scope>
    <source>
        <strain evidence="3 5">KZ19</strain>
    </source>
</reference>
<dbReference type="PANTHER" id="PTHR12526">
    <property type="entry name" value="GLYCOSYLTRANSFERASE"/>
    <property type="match status" value="1"/>
</dbReference>
<reference evidence="4" key="1">
    <citation type="submission" date="2018-01" db="EMBL/GenBank/DDBJ databases">
        <title>The opportunistic pathogen Serratia marcescens is an overlooked threat to honeybees.</title>
        <authorList>
            <person name="Raymann K."/>
            <person name="Shaffer Z."/>
            <person name="Coon K."/>
            <person name="Salisbury S."/>
            <person name="Moran N.A."/>
        </authorList>
    </citation>
    <scope>NUCLEOTIDE SEQUENCE [LARGE SCALE GENOMIC DNA]</scope>
    <source>
        <strain evidence="4">KZ19</strain>
    </source>
</reference>
<dbReference type="Pfam" id="PF13439">
    <property type="entry name" value="Glyco_transf_4"/>
    <property type="match status" value="1"/>
</dbReference>
<dbReference type="InterPro" id="IPR028098">
    <property type="entry name" value="Glyco_trans_4-like_N"/>
</dbReference>
<evidence type="ECO:0000313" key="5">
    <source>
        <dbReference type="Proteomes" id="UP000237365"/>
    </source>
</evidence>
<dbReference type="AlphaFoldDB" id="A0AAP8TWJ6"/>
<organism evidence="4">
    <name type="scientific">Serratia marcescens</name>
    <dbReference type="NCBI Taxonomy" id="615"/>
    <lineage>
        <taxon>Bacteria</taxon>
        <taxon>Pseudomonadati</taxon>
        <taxon>Pseudomonadota</taxon>
        <taxon>Gammaproteobacteria</taxon>
        <taxon>Enterobacterales</taxon>
        <taxon>Yersiniaceae</taxon>
        <taxon>Serratia</taxon>
    </lineage>
</organism>
<dbReference type="InterPro" id="IPR001296">
    <property type="entry name" value="Glyco_trans_1"/>
</dbReference>
<sequence>MKKVLVLTNEYSPFNGGISRYTQMLVQHKPGDISVELIAPSYQKEESKDLGTLTINRYSGGKFTWKEFPKIIREVAAIQPSDYDRVHVADWPFWLAVCFRNKFFPWKEKIKFTSTVYGSEILNFKNGRISPFVKILSPFKDVTALYPISEYTRKIMVENFPESEVLPCKTVLLGIDESWRKEIEVGHVASIDEVDAARDFVLVTVGRLDSRKGHDLIIKAISQSELAEKITYNIIGRGDDSYKKQLNELAEKHRVHINIFDNLNDDEVKSKYRGSDLFVLAARTDVRKVEGFGLVFLEAAACGVPSLATNVGAIPEVVTSELGVIVEESSEGIAMAIRQLYYDAEKLAALKKTCGKKAASYSWEKTAQETFA</sequence>
<reference evidence="3 5" key="3">
    <citation type="submission" date="2024-07" db="EMBL/GenBank/DDBJ databases">
        <authorList>
            <person name="Raymann K."/>
        </authorList>
    </citation>
    <scope>NUCLEOTIDE SEQUENCE [LARGE SCALE GENOMIC DNA]</scope>
    <source>
        <strain evidence="3 5">KZ19</strain>
    </source>
</reference>
<dbReference type="EC" id="2.4.-.-" evidence="3"/>
<keyword evidence="3" id="KW-0328">Glycosyltransferase</keyword>
<dbReference type="RefSeq" id="WP_050594411.1">
    <property type="nucleotide sequence ID" value="NZ_CAMKJB010000001.1"/>
</dbReference>
<feature type="domain" description="Glycosyltransferase subfamily 4-like N-terminal" evidence="2">
    <location>
        <begin position="16"/>
        <end position="162"/>
    </location>
</feature>
<gene>
    <name evidence="3" type="ORF">C3R40_015135</name>
    <name evidence="4" type="ORF">C3R40_12880</name>
</gene>
<proteinExistence type="predicted"/>
<evidence type="ECO:0000259" key="2">
    <source>
        <dbReference type="Pfam" id="PF13439"/>
    </source>
</evidence>
<feature type="domain" description="Glycosyl transferase family 1" evidence="1">
    <location>
        <begin position="198"/>
        <end position="352"/>
    </location>
</feature>
<dbReference type="EMBL" id="PQGI01000009">
    <property type="protein sequence ID" value="POP16628.1"/>
    <property type="molecule type" value="Genomic_DNA"/>
</dbReference>
<dbReference type="GO" id="GO:1901135">
    <property type="term" value="P:carbohydrate derivative metabolic process"/>
    <property type="evidence" value="ECO:0007669"/>
    <property type="project" value="UniProtKB-ARBA"/>
</dbReference>
<comment type="caution">
    <text evidence="4">The sequence shown here is derived from an EMBL/GenBank/DDBJ whole genome shotgun (WGS) entry which is preliminary data.</text>
</comment>
<dbReference type="Proteomes" id="UP000237365">
    <property type="component" value="Unassembled WGS sequence"/>
</dbReference>
<dbReference type="PANTHER" id="PTHR12526:SF625">
    <property type="entry name" value="PHOSPHATIDYLINOSITOL GLYCAN-CLASS A"/>
    <property type="match status" value="1"/>
</dbReference>
<dbReference type="CDD" id="cd03801">
    <property type="entry name" value="GT4_PimA-like"/>
    <property type="match status" value="1"/>
</dbReference>
<accession>A0AAP8TWJ6</accession>
<dbReference type="Gene3D" id="3.40.50.2000">
    <property type="entry name" value="Glycogen Phosphorylase B"/>
    <property type="match status" value="2"/>
</dbReference>
<dbReference type="EMBL" id="PQGI02000002">
    <property type="protein sequence ID" value="MEX3187953.1"/>
    <property type="molecule type" value="Genomic_DNA"/>
</dbReference>